<feature type="transmembrane region" description="Helical" evidence="12">
    <location>
        <begin position="957"/>
        <end position="978"/>
    </location>
</feature>
<keyword evidence="5" id="KW-0433">Leucine-rich repeat</keyword>
<dbReference type="FunFam" id="3.80.10.10:FF:000383">
    <property type="entry name" value="Leucine-rich repeat receptor protein kinase EMS1"/>
    <property type="match status" value="1"/>
</dbReference>
<evidence type="ECO:0000256" key="11">
    <source>
        <dbReference type="ARBA" id="ARBA00023180"/>
    </source>
</evidence>
<dbReference type="Proteomes" id="UP000186817">
    <property type="component" value="Unassembled WGS sequence"/>
</dbReference>
<dbReference type="OrthoDB" id="676979at2759"/>
<evidence type="ECO:0000256" key="2">
    <source>
        <dbReference type="ARBA" id="ARBA00004236"/>
    </source>
</evidence>
<keyword evidence="8" id="KW-0677">Repeat</keyword>
<dbReference type="FunFam" id="3.80.10.10:FF:000041">
    <property type="entry name" value="LRR receptor-like serine/threonine-protein kinase ERECTA"/>
    <property type="match status" value="1"/>
</dbReference>
<feature type="domain" description="Disease resistance R13L4/SHOC-2-like LRR" evidence="13">
    <location>
        <begin position="507"/>
        <end position="616"/>
    </location>
</feature>
<keyword evidence="14" id="KW-0675">Receptor</keyword>
<keyword evidence="14" id="KW-0418">Kinase</keyword>
<evidence type="ECO:0000256" key="4">
    <source>
        <dbReference type="ARBA" id="ARBA00022553"/>
    </source>
</evidence>
<feature type="domain" description="Disease resistance R13L4/SHOC-2-like LRR" evidence="13">
    <location>
        <begin position="221"/>
        <end position="353"/>
    </location>
</feature>
<evidence type="ECO:0000256" key="6">
    <source>
        <dbReference type="ARBA" id="ARBA00022692"/>
    </source>
</evidence>
<evidence type="ECO:0000256" key="7">
    <source>
        <dbReference type="ARBA" id="ARBA00022729"/>
    </source>
</evidence>
<feature type="transmembrane region" description="Helical" evidence="12">
    <location>
        <begin position="998"/>
        <end position="1019"/>
    </location>
</feature>
<accession>A0A1Q9EWC9</accession>
<dbReference type="InterPro" id="IPR003591">
    <property type="entry name" value="Leu-rich_rpt_typical-subtyp"/>
</dbReference>
<dbReference type="GO" id="GO:0006952">
    <property type="term" value="P:defense response"/>
    <property type="evidence" value="ECO:0007669"/>
    <property type="project" value="UniProtKB-ARBA"/>
</dbReference>
<dbReference type="PANTHER" id="PTHR48010:SF58">
    <property type="entry name" value="RECEPTOR PROTEIN KINASE-LIKE PROTEIN ZAR1"/>
    <property type="match status" value="1"/>
</dbReference>
<dbReference type="FunFam" id="3.80.10.10:FF:000095">
    <property type="entry name" value="LRR receptor-like serine/threonine-protein kinase GSO1"/>
    <property type="match status" value="1"/>
</dbReference>
<keyword evidence="6 12" id="KW-0812">Transmembrane</keyword>
<dbReference type="PRINTS" id="PR00019">
    <property type="entry name" value="LEURICHRPT"/>
</dbReference>
<dbReference type="InterPro" id="IPR055414">
    <property type="entry name" value="LRR_R13L4/SHOC2-like"/>
</dbReference>
<feature type="transmembrane region" description="Helical" evidence="12">
    <location>
        <begin position="1049"/>
        <end position="1071"/>
    </location>
</feature>
<dbReference type="InterPro" id="IPR001611">
    <property type="entry name" value="Leu-rich_rpt"/>
</dbReference>
<keyword evidence="9 12" id="KW-1133">Transmembrane helix</keyword>
<dbReference type="Pfam" id="PF00560">
    <property type="entry name" value="LRR_1"/>
    <property type="match status" value="3"/>
</dbReference>
<dbReference type="GO" id="GO:0016301">
    <property type="term" value="F:kinase activity"/>
    <property type="evidence" value="ECO:0007669"/>
    <property type="project" value="UniProtKB-KW"/>
</dbReference>
<reference evidence="14 15" key="1">
    <citation type="submission" date="2016-02" db="EMBL/GenBank/DDBJ databases">
        <title>Genome analysis of coral dinoflagellate symbionts highlights evolutionary adaptations to a symbiotic lifestyle.</title>
        <authorList>
            <person name="Aranda M."/>
            <person name="Li Y."/>
            <person name="Liew Y.J."/>
            <person name="Baumgarten S."/>
            <person name="Simakov O."/>
            <person name="Wilson M."/>
            <person name="Piel J."/>
            <person name="Ashoor H."/>
            <person name="Bougouffa S."/>
            <person name="Bajic V.B."/>
            <person name="Ryu T."/>
            <person name="Ravasi T."/>
            <person name="Bayer T."/>
            <person name="Micklem G."/>
            <person name="Kim H."/>
            <person name="Bhak J."/>
            <person name="Lajeunesse T.C."/>
            <person name="Voolstra C.R."/>
        </authorList>
    </citation>
    <scope>NUCLEOTIDE SEQUENCE [LARGE SCALE GENOMIC DNA]</scope>
    <source>
        <strain evidence="14 15">CCMP2467</strain>
    </source>
</reference>
<dbReference type="InterPro" id="IPR032675">
    <property type="entry name" value="LRR_dom_sf"/>
</dbReference>
<dbReference type="GO" id="GO:0051707">
    <property type="term" value="P:response to other organism"/>
    <property type="evidence" value="ECO:0007669"/>
    <property type="project" value="UniProtKB-ARBA"/>
</dbReference>
<dbReference type="PANTHER" id="PTHR48010">
    <property type="entry name" value="OS05G0588300 PROTEIN"/>
    <property type="match status" value="1"/>
</dbReference>
<gene>
    <name evidence="14" type="primary">FLS2</name>
    <name evidence="14" type="ORF">AK812_SmicGene4383</name>
</gene>
<dbReference type="InterPro" id="IPR050994">
    <property type="entry name" value="At_inactive_RLKs"/>
</dbReference>
<evidence type="ECO:0000313" key="14">
    <source>
        <dbReference type="EMBL" id="OLQ11746.1"/>
    </source>
</evidence>
<dbReference type="GO" id="GO:0005886">
    <property type="term" value="C:plasma membrane"/>
    <property type="evidence" value="ECO:0007669"/>
    <property type="project" value="UniProtKB-SubCell"/>
</dbReference>
<organism evidence="14 15">
    <name type="scientific">Symbiodinium microadriaticum</name>
    <name type="common">Dinoflagellate</name>
    <name type="synonym">Zooxanthella microadriatica</name>
    <dbReference type="NCBI Taxonomy" id="2951"/>
    <lineage>
        <taxon>Eukaryota</taxon>
        <taxon>Sar</taxon>
        <taxon>Alveolata</taxon>
        <taxon>Dinophyceae</taxon>
        <taxon>Suessiales</taxon>
        <taxon>Symbiodiniaceae</taxon>
        <taxon>Symbiodinium</taxon>
    </lineage>
</organism>
<evidence type="ECO:0000256" key="5">
    <source>
        <dbReference type="ARBA" id="ARBA00022614"/>
    </source>
</evidence>
<comment type="caution">
    <text evidence="14">The sequence shown here is derived from an EMBL/GenBank/DDBJ whole genome shotgun (WGS) entry which is preliminary data.</text>
</comment>
<dbReference type="Gene3D" id="3.80.10.10">
    <property type="entry name" value="Ribonuclease Inhibitor"/>
    <property type="match status" value="7"/>
</dbReference>
<evidence type="ECO:0000256" key="8">
    <source>
        <dbReference type="ARBA" id="ARBA00022737"/>
    </source>
</evidence>
<keyword evidence="14" id="KW-0808">Transferase</keyword>
<keyword evidence="7" id="KW-0732">Signal</keyword>
<dbReference type="GO" id="GO:0009653">
    <property type="term" value="P:anatomical structure morphogenesis"/>
    <property type="evidence" value="ECO:0007669"/>
    <property type="project" value="UniProtKB-ARBA"/>
</dbReference>
<dbReference type="GO" id="GO:0009791">
    <property type="term" value="P:post-embryonic development"/>
    <property type="evidence" value="ECO:0007669"/>
    <property type="project" value="UniProtKB-ARBA"/>
</dbReference>
<keyword evidence="10 12" id="KW-0472">Membrane</keyword>
<evidence type="ECO:0000313" key="15">
    <source>
        <dbReference type="Proteomes" id="UP000186817"/>
    </source>
</evidence>
<evidence type="ECO:0000256" key="10">
    <source>
        <dbReference type="ARBA" id="ARBA00023136"/>
    </source>
</evidence>
<name>A0A1Q9EWC9_SYMMI</name>
<dbReference type="FunFam" id="3.80.10.10:FF:000400">
    <property type="entry name" value="Nuclear pore complex protein NUP107"/>
    <property type="match status" value="1"/>
</dbReference>
<keyword evidence="15" id="KW-1185">Reference proteome</keyword>
<dbReference type="SMART" id="SM00369">
    <property type="entry name" value="LRR_TYP"/>
    <property type="match status" value="11"/>
</dbReference>
<keyword evidence="4" id="KW-0597">Phosphoprotein</keyword>
<keyword evidence="3" id="KW-1003">Cell membrane</keyword>
<dbReference type="Pfam" id="PF23598">
    <property type="entry name" value="LRR_14"/>
    <property type="match status" value="2"/>
</dbReference>
<keyword evidence="11" id="KW-0325">Glycoprotein</keyword>
<evidence type="ECO:0000256" key="3">
    <source>
        <dbReference type="ARBA" id="ARBA00022475"/>
    </source>
</evidence>
<protein>
    <submittedName>
        <fullName evidence="14">LRR receptor-like serine/threonine-protein kinase FLS2</fullName>
    </submittedName>
</protein>
<evidence type="ECO:0000256" key="12">
    <source>
        <dbReference type="SAM" id="Phobius"/>
    </source>
</evidence>
<dbReference type="FunFam" id="3.80.10.10:FF:000453">
    <property type="entry name" value="Leucine-rich receptor-like protein kinase family protein"/>
    <property type="match status" value="1"/>
</dbReference>
<feature type="transmembrane region" description="Helical" evidence="12">
    <location>
        <begin position="1091"/>
        <end position="1113"/>
    </location>
</feature>
<feature type="transmembrane region" description="Helical" evidence="12">
    <location>
        <begin position="907"/>
        <end position="924"/>
    </location>
</feature>
<evidence type="ECO:0000259" key="13">
    <source>
        <dbReference type="Pfam" id="PF23598"/>
    </source>
</evidence>
<proteinExistence type="predicted"/>
<comment type="subcellular location">
    <subcellularLocation>
        <location evidence="2">Cell membrane</location>
    </subcellularLocation>
    <subcellularLocation>
        <location evidence="1">Membrane</location>
        <topology evidence="1">Single-pass membrane protein</topology>
    </subcellularLocation>
</comment>
<evidence type="ECO:0000256" key="9">
    <source>
        <dbReference type="ARBA" id="ARBA00022989"/>
    </source>
</evidence>
<evidence type="ECO:0000256" key="1">
    <source>
        <dbReference type="ARBA" id="ARBA00004167"/>
    </source>
</evidence>
<dbReference type="SUPFAM" id="SSF52058">
    <property type="entry name" value="L domain-like"/>
    <property type="match status" value="3"/>
</dbReference>
<feature type="transmembrane region" description="Helical" evidence="12">
    <location>
        <begin position="1277"/>
        <end position="1303"/>
    </location>
</feature>
<sequence>MGAASTTCACWAGVLVQSNPDQEVLARVYAELGTPPAMSMELASRHCKMEGVCNSEGRVLRFRFPRLAAPARIPRLLGNLTELQVLDASKRGFFGSIPAELGQLANLQALLLQENNLSCPIPPELGRLGELRILNLSANILNGSIPDEISRLEKLTSLHLQWNYLSGGIPASLGRLRLLENFRFQGNRLRGTIPAELGGLSSLKALLLAENELEGPIPEELGKLKRLQVLDLEGNLLSGELPKELGDLIQLRMLGLRGNRLFGSLVPLGNLTKLRSLRLSQNRFDGPIPPELARLRSLVHLRLHSNRLTGQIPPELGQLRALTALILYGNRLTGPIPPELGRLRRLRTLSLRENELEGPIPVELLELRLLVNLDLAKNKLSGDMPKDIGKLQHLMLLQLSGTGLAGSLPQGLWELGNLTGLYLDANAFEGALPKEIGNLRKLKVLVLRQNFLSGSLPPEMGELKELTRLFLDQNSFYGKIPPEMGNLRKLHSLHLHQNYFWGTIPAELGGLRELRYLGLYKNAFNGNIPKELGQLGKLFGLALHQNRLRGAIPQELSNLTKLKRLQLHRNELSGIIPRKLFSLISLQDVDLSENRLSGTIPAELGNLTKLQYLNIFRNRLNGQLPEALGQLESLQYLDLSENRLTGGIPAGLTQLQRLTHLMLSENQLFMSFNTTNGIANLAIEPNIGGSNNGELIFGYGFVNLSDKVLKTNVRDLSEKEVQEMLTCVNAGAKVGPIPDFTGASALMALTLHQNQLSGVMPASLTRMRNLAVLTLHGNWISGVVQPLNLKSVCADNPRFHIYSKSCPVLPRMLWGLRPEQVAAAHENCPFTFVRCGLIDPPPASLTLHRNRLSCGVPESLNMSLVMATAVMGNMLGDGQALNATWISAEEQQHFLYYSARVLANNQLLFAAFLCLLLVAVLRGPQLHESFHWRLQTVEIDPPHHALISIIQLQTLRVCLVALAFAGLLLPAYLVGAGYYTCGQPVGKTTAGYLSDSPVMELVVCCLWCCTTTAGTVALFTMPRQRRKGQGNETPSPRCLGLTWVCGRRIFFWMLWFFIVSTVSMPSILYSVAQALPANNTSGLSDHILAQLHRLAPILIVLLDMMLAMPLSNAYSKLTGMRADRLLMSMKLCSAWLLSLLATLLLHENCLGAWKWYWRVCDRATPEHQMFNLELWGHPILKTDEDICQLDRNWWRDGRCSRSIIEGLAPLLLKKLLVRTLAQPLVLLATWKLSRLEDNTASSHRGRHLKLFGIWPKTTRSLEQAQQGAMLTTLLETLIFWGPLIPLVVAGVLAAVVASSWLFAVGTRNFGVRLPASEGGLNADFSLSYMQGALFAGSSFQLWHAFGTGMCGRHLLAAHSALLLAFVCSPARRRLELDWAKALWGRSDLATRIASEVELM</sequence>
<dbReference type="EMBL" id="LSRX01000054">
    <property type="protein sequence ID" value="OLQ11746.1"/>
    <property type="molecule type" value="Genomic_DNA"/>
</dbReference>